<dbReference type="EC" id="2.7.7.79" evidence="12"/>
<feature type="binding site" evidence="14">
    <location>
        <position position="76"/>
    </location>
    <ligand>
        <name>Mg(2+)</name>
        <dbReference type="ChEBI" id="CHEBI:18420"/>
        <label>1</label>
        <note>catalytic</note>
    </ligand>
</feature>
<evidence type="ECO:0000259" key="16">
    <source>
        <dbReference type="Pfam" id="PF14413"/>
    </source>
</evidence>
<evidence type="ECO:0000256" key="11">
    <source>
        <dbReference type="ARBA" id="ARBA00065710"/>
    </source>
</evidence>
<dbReference type="FunFam" id="3.30.70.3000:FF:000001">
    <property type="entry name" value="tRNA(His) guanylyltransferase"/>
    <property type="match status" value="1"/>
</dbReference>
<feature type="binding site" evidence="13">
    <location>
        <begin position="75"/>
        <end position="76"/>
    </location>
    <ligand>
        <name>GTP</name>
        <dbReference type="ChEBI" id="CHEBI:37565"/>
    </ligand>
</feature>
<dbReference type="GO" id="GO:0008193">
    <property type="term" value="F:tRNA guanylyltransferase activity"/>
    <property type="evidence" value="ECO:0007669"/>
    <property type="project" value="UniProtKB-UniRule"/>
</dbReference>
<feature type="binding site" evidence="14">
    <location>
        <position position="76"/>
    </location>
    <ligand>
        <name>Mg(2+)</name>
        <dbReference type="ChEBI" id="CHEBI:18420"/>
        <label>2</label>
        <note>catalytic</note>
    </ligand>
</feature>
<keyword evidence="3 12" id="KW-0819">tRNA processing</keyword>
<dbReference type="InterPro" id="IPR007537">
    <property type="entry name" value="tRNAHis_GuaTrfase_Thg1"/>
</dbReference>
<dbReference type="OrthoDB" id="62560at2759"/>
<sequence>MANSKFEYVRNFEVVDKCLPNCWIVVRLDGKNFHRFSDDHEFVKPNDDRALDLMKKSAENVMNEFKDVVIAYGQSDEFSFVLKKTTTQFSRRASKLMSNMVSLFSSSFVYHWKDVFDHVPLLYPPAFDGRVVLYPSDQNLRDYLSWRQADCHINNLYNTCFWSLVQDAGCSPKDAEEKLKGSFSSDKNELLFSQFGINYNTLPEMHRKGSVLIWEMKDEITLQPQAKTSAVSDTNPAQREIIRQRRRVTCLHVDIIRDDFWNKHPEILSGT</sequence>
<keyword evidence="18" id="KW-1185">Reference proteome</keyword>
<dbReference type="GO" id="GO:0000287">
    <property type="term" value="F:magnesium ion binding"/>
    <property type="evidence" value="ECO:0007669"/>
    <property type="project" value="UniProtKB-UniRule"/>
</dbReference>
<dbReference type="GO" id="GO:0005525">
    <property type="term" value="F:GTP binding"/>
    <property type="evidence" value="ECO:0007669"/>
    <property type="project" value="UniProtKB-UniRule"/>
</dbReference>
<evidence type="ECO:0000256" key="9">
    <source>
        <dbReference type="ARBA" id="ARBA00047281"/>
    </source>
</evidence>
<comment type="catalytic activity">
    <reaction evidence="9 12">
        <text>a 5'-end ribonucleotide-tRNA(His) + GTP + ATP + H2O = a 5'-end phospho-guanosine-ribonucleotide-tRNA(His) + AMP + 2 diphosphate + H(+)</text>
        <dbReference type="Rhea" id="RHEA:54564"/>
        <dbReference type="Rhea" id="RHEA-COMP:14193"/>
        <dbReference type="Rhea" id="RHEA-COMP:14917"/>
        <dbReference type="ChEBI" id="CHEBI:15377"/>
        <dbReference type="ChEBI" id="CHEBI:15378"/>
        <dbReference type="ChEBI" id="CHEBI:30616"/>
        <dbReference type="ChEBI" id="CHEBI:33019"/>
        <dbReference type="ChEBI" id="CHEBI:37565"/>
        <dbReference type="ChEBI" id="CHEBI:138282"/>
        <dbReference type="ChEBI" id="CHEBI:141847"/>
        <dbReference type="ChEBI" id="CHEBI:456215"/>
        <dbReference type="EC" id="2.7.7.79"/>
    </reaction>
</comment>
<evidence type="ECO:0000256" key="1">
    <source>
        <dbReference type="ARBA" id="ARBA00010113"/>
    </source>
</evidence>
<comment type="cofactor">
    <cofactor evidence="14">
        <name>Mg(2+)</name>
        <dbReference type="ChEBI" id="CHEBI:18420"/>
    </cofactor>
    <text evidence="14">Binds 2 magnesium ions per subunit.</text>
</comment>
<dbReference type="Gene3D" id="3.30.70.3000">
    <property type="match status" value="1"/>
</dbReference>
<feature type="domain" description="Thg1 C-terminal" evidence="16">
    <location>
        <begin position="138"/>
        <end position="257"/>
    </location>
</feature>
<feature type="binding site" evidence="14">
    <location>
        <position position="29"/>
    </location>
    <ligand>
        <name>Mg(2+)</name>
        <dbReference type="ChEBI" id="CHEBI:18420"/>
        <label>1</label>
        <note>catalytic</note>
    </ligand>
</feature>
<dbReference type="Pfam" id="PF14413">
    <property type="entry name" value="Thg1C"/>
    <property type="match status" value="1"/>
</dbReference>
<evidence type="ECO:0000256" key="7">
    <source>
        <dbReference type="ARBA" id="ARBA00022842"/>
    </source>
</evidence>
<dbReference type="InterPro" id="IPR025845">
    <property type="entry name" value="Thg1_C_dom"/>
</dbReference>
<evidence type="ECO:0000256" key="8">
    <source>
        <dbReference type="ARBA" id="ARBA00023134"/>
    </source>
</evidence>
<evidence type="ECO:0000256" key="4">
    <source>
        <dbReference type="ARBA" id="ARBA00022695"/>
    </source>
</evidence>
<dbReference type="EMBL" id="JAIZAY010000017">
    <property type="protein sequence ID" value="KAJ8025808.1"/>
    <property type="molecule type" value="Genomic_DNA"/>
</dbReference>
<feature type="domain" description="tRNAHis guanylyltransferase catalytic" evidence="15">
    <location>
        <begin position="6"/>
        <end position="135"/>
    </location>
</feature>
<evidence type="ECO:0000313" key="18">
    <source>
        <dbReference type="Proteomes" id="UP001152320"/>
    </source>
</evidence>
<dbReference type="PANTHER" id="PTHR12729:SF6">
    <property type="entry name" value="TRNA(HIS) GUANYLYLTRANSFERASE-RELATED"/>
    <property type="match status" value="1"/>
</dbReference>
<name>A0A9Q0YNQ6_HOLLE</name>
<comment type="subunit">
    <text evidence="11">Homotetramer. Interacts with MFN1 and MFN2; functions as a guanyl-nucleotide exchange factor/GEF for MFN2 and also probably MFN1.</text>
</comment>
<dbReference type="Proteomes" id="UP001152320">
    <property type="component" value="Chromosome 17"/>
</dbReference>
<keyword evidence="6 12" id="KW-0547">Nucleotide-binding</keyword>
<evidence type="ECO:0000256" key="10">
    <source>
        <dbReference type="ARBA" id="ARBA00058346"/>
    </source>
</evidence>
<dbReference type="InterPro" id="IPR024956">
    <property type="entry name" value="tRNAHis_GuaTrfase_cat"/>
</dbReference>
<dbReference type="GO" id="GO:0006400">
    <property type="term" value="P:tRNA modification"/>
    <property type="evidence" value="ECO:0007669"/>
    <property type="project" value="UniProtKB-UniRule"/>
</dbReference>
<dbReference type="Pfam" id="PF04446">
    <property type="entry name" value="Thg1"/>
    <property type="match status" value="1"/>
</dbReference>
<keyword evidence="8 12" id="KW-0342">GTP-binding</keyword>
<evidence type="ECO:0000256" key="3">
    <source>
        <dbReference type="ARBA" id="ARBA00022694"/>
    </source>
</evidence>
<keyword evidence="7 12" id="KW-0460">Magnesium</keyword>
<evidence type="ECO:0000256" key="5">
    <source>
        <dbReference type="ARBA" id="ARBA00022723"/>
    </source>
</evidence>
<evidence type="ECO:0000259" key="15">
    <source>
        <dbReference type="Pfam" id="PF04446"/>
    </source>
</evidence>
<evidence type="ECO:0000256" key="2">
    <source>
        <dbReference type="ARBA" id="ARBA00022679"/>
    </source>
</evidence>
<feature type="binding site" evidence="14">
    <location>
        <position position="30"/>
    </location>
    <ligand>
        <name>Mg(2+)</name>
        <dbReference type="ChEBI" id="CHEBI:18420"/>
        <label>1</label>
        <note>catalytic</note>
    </ligand>
</feature>
<evidence type="ECO:0000256" key="6">
    <source>
        <dbReference type="ARBA" id="ARBA00022741"/>
    </source>
</evidence>
<dbReference type="PIRSF" id="PIRSF028980">
    <property type="entry name" value="tRNAHis_guanylyltransferase"/>
    <property type="match status" value="1"/>
</dbReference>
<dbReference type="PANTHER" id="PTHR12729">
    <property type="entry name" value="TRNA(HIS) GUANYLYLTRANSFERASE-RELATED"/>
    <property type="match status" value="1"/>
</dbReference>
<comment type="similarity">
    <text evidence="1 12">Belongs to the tRNA(His) guanylyltransferase family.</text>
</comment>
<reference evidence="17" key="1">
    <citation type="submission" date="2021-10" db="EMBL/GenBank/DDBJ databases">
        <title>Tropical sea cucumber genome reveals ecological adaptation and Cuvierian tubules defense mechanism.</title>
        <authorList>
            <person name="Chen T."/>
        </authorList>
    </citation>
    <scope>NUCLEOTIDE SEQUENCE</scope>
    <source>
        <strain evidence="17">Nanhai2018</strain>
        <tissue evidence="17">Muscle</tissue>
    </source>
</reference>
<keyword evidence="4 12" id="KW-0548">Nucleotidyltransferase</keyword>
<keyword evidence="2 12" id="KW-0808">Transferase</keyword>
<comment type="caution">
    <text evidence="17">The sequence shown here is derived from an EMBL/GenBank/DDBJ whole genome shotgun (WGS) entry which is preliminary data.</text>
</comment>
<dbReference type="InterPro" id="IPR038469">
    <property type="entry name" value="tRNAHis_GuaTrfase_Thg1_sf"/>
</dbReference>
<keyword evidence="5 12" id="KW-0479">Metal-binding</keyword>
<evidence type="ECO:0000256" key="13">
    <source>
        <dbReference type="PIRSR" id="PIRSR028980-1"/>
    </source>
</evidence>
<protein>
    <recommendedName>
        <fullName evidence="12">tRNA(His) guanylyltransferase</fullName>
        <ecNumber evidence="12">2.7.7.79</ecNumber>
    </recommendedName>
    <alternativeName>
        <fullName evidence="12">tRNA-histidine guanylyltransferase</fullName>
    </alternativeName>
</protein>
<accession>A0A9Q0YNQ6</accession>
<comment type="function">
    <text evidence="10">Adds a GMP to the 5'-end of tRNA(His) after transcription and RNase P cleavage. This step is essential for proper recognition of the tRNA and for the fidelity of protein synthesis. Also functions as a guanyl-nucleotide exchange factor/GEF for the MFN1 and MFN2 mitofusins thereby regulating mitochondrial fusion. By regulating both mitochondrial dynamics and bioenergetic function, it contributes to cell survival following oxidative stress.</text>
</comment>
<organism evidence="17 18">
    <name type="scientific">Holothuria leucospilota</name>
    <name type="common">Black long sea cucumber</name>
    <name type="synonym">Mertensiothuria leucospilota</name>
    <dbReference type="NCBI Taxonomy" id="206669"/>
    <lineage>
        <taxon>Eukaryota</taxon>
        <taxon>Metazoa</taxon>
        <taxon>Echinodermata</taxon>
        <taxon>Eleutherozoa</taxon>
        <taxon>Echinozoa</taxon>
        <taxon>Holothuroidea</taxon>
        <taxon>Aspidochirotacea</taxon>
        <taxon>Aspidochirotida</taxon>
        <taxon>Holothuriidae</taxon>
        <taxon>Holothuria</taxon>
    </lineage>
</organism>
<feature type="binding site" evidence="13">
    <location>
        <begin position="29"/>
        <end position="34"/>
    </location>
    <ligand>
        <name>GTP</name>
        <dbReference type="ChEBI" id="CHEBI:37565"/>
    </ligand>
</feature>
<evidence type="ECO:0000313" key="17">
    <source>
        <dbReference type="EMBL" id="KAJ8025808.1"/>
    </source>
</evidence>
<evidence type="ECO:0000256" key="14">
    <source>
        <dbReference type="PIRSR" id="PIRSR028980-2"/>
    </source>
</evidence>
<feature type="binding site" evidence="14">
    <location>
        <position position="29"/>
    </location>
    <ligand>
        <name>Mg(2+)</name>
        <dbReference type="ChEBI" id="CHEBI:18420"/>
        <label>2</label>
        <note>catalytic</note>
    </ligand>
</feature>
<dbReference type="AlphaFoldDB" id="A0A9Q0YNQ6"/>
<evidence type="ECO:0000256" key="12">
    <source>
        <dbReference type="PIRNR" id="PIRNR028980"/>
    </source>
</evidence>
<gene>
    <name evidence="17" type="ORF">HOLleu_33466</name>
</gene>
<proteinExistence type="inferred from homology"/>